<proteinExistence type="predicted"/>
<accession>A0A286PHH0</accession>
<comment type="caution">
    <text evidence="2">The sequence shown here is derived from an EMBL/GenBank/DDBJ whole genome shotgun (WGS) entry which is preliminary data.</text>
</comment>
<sequence length="49" mass="5865">MLETLPHPALEDTDAPAEFTPEWHRQQDREERAWLDDYARLRRLLPHAA</sequence>
<dbReference type="RefSeq" id="WP_159064571.1">
    <property type="nucleotide sequence ID" value="NZ_BDQI01000079.1"/>
</dbReference>
<keyword evidence="3" id="KW-1185">Reference proteome</keyword>
<organism evidence="2 3">
    <name type="scientific">Streptomyces olivochromogenes</name>
    <dbReference type="NCBI Taxonomy" id="1963"/>
    <lineage>
        <taxon>Bacteria</taxon>
        <taxon>Bacillati</taxon>
        <taxon>Actinomycetota</taxon>
        <taxon>Actinomycetes</taxon>
        <taxon>Kitasatosporales</taxon>
        <taxon>Streptomycetaceae</taxon>
        <taxon>Streptomyces</taxon>
    </lineage>
</organism>
<feature type="region of interest" description="Disordered" evidence="1">
    <location>
        <begin position="1"/>
        <end position="29"/>
    </location>
</feature>
<gene>
    <name evidence="2" type="ORF">SO3561_10574</name>
</gene>
<dbReference type="Proteomes" id="UP000217446">
    <property type="component" value="Unassembled WGS sequence"/>
</dbReference>
<name>A0A286PHH0_STROL</name>
<evidence type="ECO:0000256" key="1">
    <source>
        <dbReference type="SAM" id="MobiDB-lite"/>
    </source>
</evidence>
<protein>
    <submittedName>
        <fullName evidence="2">Uncharacterized protein</fullName>
    </submittedName>
</protein>
<dbReference type="AlphaFoldDB" id="A0A286PHH0"/>
<evidence type="ECO:0000313" key="3">
    <source>
        <dbReference type="Proteomes" id="UP000217446"/>
    </source>
</evidence>
<evidence type="ECO:0000313" key="2">
    <source>
        <dbReference type="EMBL" id="GAX58999.1"/>
    </source>
</evidence>
<reference evidence="3" key="1">
    <citation type="submission" date="2017-05" db="EMBL/GenBank/DDBJ databases">
        <title>Streptomyces olivochromogenes NBRC 3561 whole genome shotgun sequence.</title>
        <authorList>
            <person name="Dohra H."/>
            <person name="Kodani S."/>
        </authorList>
    </citation>
    <scope>NUCLEOTIDE SEQUENCE [LARGE SCALE GENOMIC DNA]</scope>
    <source>
        <strain evidence="3">NBRC 3561</strain>
    </source>
</reference>
<dbReference type="EMBL" id="BDQI01000079">
    <property type="protein sequence ID" value="GAX58999.1"/>
    <property type="molecule type" value="Genomic_DNA"/>
</dbReference>